<reference evidence="2" key="1">
    <citation type="submission" date="2021-07" db="EMBL/GenBank/DDBJ databases">
        <title>Neiella marina sp. nov., isolated from the intestinal content of sea cucumber Apostichopus japonicus.</title>
        <authorList>
            <person name="Bai X."/>
        </authorList>
    </citation>
    <scope>NUCLEOTIDE SEQUENCE</scope>
    <source>
        <strain evidence="2">126</strain>
    </source>
</reference>
<organism evidence="2 3">
    <name type="scientific">Neiella holothuriorum</name>
    <dbReference type="NCBI Taxonomy" id="2870530"/>
    <lineage>
        <taxon>Bacteria</taxon>
        <taxon>Pseudomonadati</taxon>
        <taxon>Pseudomonadota</taxon>
        <taxon>Gammaproteobacteria</taxon>
        <taxon>Alteromonadales</taxon>
        <taxon>Echinimonadaceae</taxon>
        <taxon>Neiella</taxon>
    </lineage>
</organism>
<dbReference type="Proteomes" id="UP001166251">
    <property type="component" value="Unassembled WGS sequence"/>
</dbReference>
<dbReference type="EMBL" id="JAHZSS010000016">
    <property type="protein sequence ID" value="MBW8191940.1"/>
    <property type="molecule type" value="Genomic_DNA"/>
</dbReference>
<dbReference type="RefSeq" id="WP_220104614.1">
    <property type="nucleotide sequence ID" value="NZ_JAHZSS010000016.1"/>
</dbReference>
<name>A0ABS7EI23_9GAMM</name>
<gene>
    <name evidence="2" type="ORF">K0504_12915</name>
</gene>
<protein>
    <submittedName>
        <fullName evidence="2">Uncharacterized protein</fullName>
    </submittedName>
</protein>
<evidence type="ECO:0000313" key="2">
    <source>
        <dbReference type="EMBL" id="MBW8191940.1"/>
    </source>
</evidence>
<accession>A0ABS7EI23</accession>
<sequence length="147" mass="16507">MQYKITSIEPIEPSLKDGESMRAQIVIPSTNSRWKRNKRINVEISAMDEDERGGSTENLALQKLQQEVFKFRQETAGLFDGTQNALRFCSHYMELAQAAGSAQILDKIVKAYADRKSRQEADSSLSAQLNLPFEDTAPRPTLSGAKR</sequence>
<feature type="region of interest" description="Disordered" evidence="1">
    <location>
        <begin position="121"/>
        <end position="147"/>
    </location>
</feature>
<evidence type="ECO:0000313" key="3">
    <source>
        <dbReference type="Proteomes" id="UP001166251"/>
    </source>
</evidence>
<keyword evidence="3" id="KW-1185">Reference proteome</keyword>
<proteinExistence type="predicted"/>
<comment type="caution">
    <text evidence="2">The sequence shown here is derived from an EMBL/GenBank/DDBJ whole genome shotgun (WGS) entry which is preliminary data.</text>
</comment>
<evidence type="ECO:0000256" key="1">
    <source>
        <dbReference type="SAM" id="MobiDB-lite"/>
    </source>
</evidence>